<protein>
    <submittedName>
        <fullName evidence="1">Uncharacterized protein</fullName>
    </submittedName>
</protein>
<dbReference type="AlphaFoldDB" id="A0A397VNN1"/>
<reference evidence="1 2" key="1">
    <citation type="submission" date="2018-06" db="EMBL/GenBank/DDBJ databases">
        <title>Comparative genomics reveals the genomic features of Rhizophagus irregularis, R. cerebriforme, R. diaphanum and Gigaspora rosea, and their symbiotic lifestyle signature.</title>
        <authorList>
            <person name="Morin E."/>
            <person name="San Clemente H."/>
            <person name="Chen E.C.H."/>
            <person name="De La Providencia I."/>
            <person name="Hainaut M."/>
            <person name="Kuo A."/>
            <person name="Kohler A."/>
            <person name="Murat C."/>
            <person name="Tang N."/>
            <person name="Roy S."/>
            <person name="Loubradou J."/>
            <person name="Henrissat B."/>
            <person name="Grigoriev I.V."/>
            <person name="Corradi N."/>
            <person name="Roux C."/>
            <person name="Martin F.M."/>
        </authorList>
    </citation>
    <scope>NUCLEOTIDE SEQUENCE [LARGE SCALE GENOMIC DNA]</scope>
    <source>
        <strain evidence="1 2">DAOM 194757</strain>
    </source>
</reference>
<proteinExistence type="predicted"/>
<comment type="caution">
    <text evidence="1">The sequence shown here is derived from an EMBL/GenBank/DDBJ whole genome shotgun (WGS) entry which is preliminary data.</text>
</comment>
<sequence>MADTQETKLKYHQGTCFNYKRTSGICPPKIALYNYSLSLKEAFSFSLCFRCNSTLLKLSSKAKKSKAISSFVKTKAITSSVKSKAISNSVVTTTDNLSKLESYDFTIPVNNTIEFEEKDKKVIAETNIMIMNLLRKEGYARNKYDDYEHSNDELLSDKKKEYEYNYGIFIKIENSTAFPAKWYTSKIFTVDELLSEIHQNIEVLTKRNPIEPGTDYWKYTSKNINMAFFITFISSTSKQSITNLELNDALDNDININFKNNNSIPKTSNLLPSESLVAKNVLDICKENHCLIHNRFKAMASPTELSLHSLFVYKHQSKKRRLSILSSASSFSALSSPILLQVPSPPVSFQVSSPLALLQVPNSNVIQYSNFLQQPIYPGQYYISPSFYNPYMSYFLLQIYGSPFQLPIRSPLQPIIKSTMKDFLKYKINMKILKTIIKDFYQNLNSKKLLYDCFLNCQIMTLKNAV</sequence>
<evidence type="ECO:0000313" key="2">
    <source>
        <dbReference type="Proteomes" id="UP000266673"/>
    </source>
</evidence>
<accession>A0A397VNN1</accession>
<organism evidence="1 2">
    <name type="scientific">Gigaspora rosea</name>
    <dbReference type="NCBI Taxonomy" id="44941"/>
    <lineage>
        <taxon>Eukaryota</taxon>
        <taxon>Fungi</taxon>
        <taxon>Fungi incertae sedis</taxon>
        <taxon>Mucoromycota</taxon>
        <taxon>Glomeromycotina</taxon>
        <taxon>Glomeromycetes</taxon>
        <taxon>Diversisporales</taxon>
        <taxon>Gigasporaceae</taxon>
        <taxon>Gigaspora</taxon>
    </lineage>
</organism>
<dbReference type="EMBL" id="QKWP01000303">
    <property type="protein sequence ID" value="RIB22579.1"/>
    <property type="molecule type" value="Genomic_DNA"/>
</dbReference>
<dbReference type="STRING" id="44941.A0A397VNN1"/>
<keyword evidence="2" id="KW-1185">Reference proteome</keyword>
<gene>
    <name evidence="1" type="ORF">C2G38_2173660</name>
</gene>
<evidence type="ECO:0000313" key="1">
    <source>
        <dbReference type="EMBL" id="RIB22579.1"/>
    </source>
</evidence>
<dbReference type="Proteomes" id="UP000266673">
    <property type="component" value="Unassembled WGS sequence"/>
</dbReference>
<name>A0A397VNN1_9GLOM</name>